<comment type="caution">
    <text evidence="2">The sequence shown here is derived from an EMBL/GenBank/DDBJ whole genome shotgun (WGS) entry which is preliminary data.</text>
</comment>
<dbReference type="Proteomes" id="UP001601197">
    <property type="component" value="Unassembled WGS sequence"/>
</dbReference>
<evidence type="ECO:0000256" key="1">
    <source>
        <dbReference type="SAM" id="MobiDB-lite"/>
    </source>
</evidence>
<reference evidence="2 3" key="1">
    <citation type="submission" date="2024-10" db="EMBL/GenBank/DDBJ databases">
        <title>The Natural Products Discovery Center: Release of the First 8490 Sequenced Strains for Exploring Actinobacteria Biosynthetic Diversity.</title>
        <authorList>
            <person name="Kalkreuter E."/>
            <person name="Kautsar S.A."/>
            <person name="Yang D."/>
            <person name="Bader C.D."/>
            <person name="Teijaro C.N."/>
            <person name="Fluegel L."/>
            <person name="Davis C.M."/>
            <person name="Simpson J.R."/>
            <person name="Lauterbach L."/>
            <person name="Steele A.D."/>
            <person name="Gui C."/>
            <person name="Meng S."/>
            <person name="Li G."/>
            <person name="Viehrig K."/>
            <person name="Ye F."/>
            <person name="Su P."/>
            <person name="Kiefer A.F."/>
            <person name="Nichols A."/>
            <person name="Cepeda A.J."/>
            <person name="Yan W."/>
            <person name="Fan B."/>
            <person name="Jiang Y."/>
            <person name="Adhikari A."/>
            <person name="Zheng C.-J."/>
            <person name="Schuster L."/>
            <person name="Cowan T.M."/>
            <person name="Smanski M.J."/>
            <person name="Chevrette M.G."/>
            <person name="De Carvalho L.P.S."/>
            <person name="Shen B."/>
        </authorList>
    </citation>
    <scope>NUCLEOTIDE SEQUENCE [LARGE SCALE GENOMIC DNA]</scope>
    <source>
        <strain evidence="2 3">NPDC007147</strain>
    </source>
</reference>
<dbReference type="RefSeq" id="WP_388347713.1">
    <property type="nucleotide sequence ID" value="NZ_JBIAFJ010000012.1"/>
</dbReference>
<protein>
    <recommendedName>
        <fullName evidence="4">ATP-binding protein</fullName>
    </recommendedName>
</protein>
<evidence type="ECO:0000313" key="2">
    <source>
        <dbReference type="EMBL" id="MFE9171067.1"/>
    </source>
</evidence>
<organism evidence="2 3">
    <name type="scientific">Streptomyces kebangsaanensis</name>
    <dbReference type="NCBI Taxonomy" id="864058"/>
    <lineage>
        <taxon>Bacteria</taxon>
        <taxon>Bacillati</taxon>
        <taxon>Actinomycetota</taxon>
        <taxon>Actinomycetes</taxon>
        <taxon>Kitasatosporales</taxon>
        <taxon>Streptomycetaceae</taxon>
        <taxon>Streptomyces</taxon>
    </lineage>
</organism>
<keyword evidence="3" id="KW-1185">Reference proteome</keyword>
<name>A0ABW6KT39_9ACTN</name>
<proteinExistence type="predicted"/>
<evidence type="ECO:0008006" key="4">
    <source>
        <dbReference type="Google" id="ProtNLM"/>
    </source>
</evidence>
<sequence>MSDQAAEAPAAGPSDVPPPAPDAPDTTGPAAAPAEETGHAPAGDPQAGRVPPDERHGKQSTADDGPSPGTGGAPAAEQQVSFEENSTARENGLLKLRRNAVSLGPDGSAVYIENMYGGDGGPQKAKVQAVPFTEAVVTAIHVEVPGQDEMKRSLTQHHVIALYGEEGTGRRATATAVLMQCSRPHYAVSALYREDADVLQGVCERADQLLENGHGYLVEADARPVTAQTLDRLAQLAARAGAYLVITGLPSSFPGAAGDVHVFEHQGPAAMEVLEAHLRALATRHRHRCRRGEEDGGQPCDAAGVDRFIRRMTGDEQLKSTLGLARSVTGVVQLARVLAENIHTADEDLGDVIGRWRDWLRLLAREMLGLDARREEDGPDPYHQAFRIAYSLFNGHPLSDVVEAGDLLSRIMLPHFGISEADLVHHMAEQNINRLVPQEMRASEATATDARNASRRALLVHEQLLHTMLESTWDAYSRLRLPLLDWLDLLVGGRGPGRERVRVRVAQIVGLLMGHEFDFVYRERVGPWARSDSGVRRGCAALALEMAAAKGGAADRVASRVQDWARSPGVALQDSAARAYGTSIGLRDVPATLTELGRLGRKPELATSSSVAFSTAWLFLAGRVDEVTAELDHWATARDEYLPRHAVRTMLALGRYTVGVDRPGRPALAELALTSDKNAELLVTLMNHALTTRDTSTRAWNLLARWLPDADGEGNEDLAALYESLAPRIFTGPLRGRARFHLDRVWLPRHKDSATLRRVLGALGSGTAGGNEGMRR</sequence>
<feature type="region of interest" description="Disordered" evidence="1">
    <location>
        <begin position="1"/>
        <end position="87"/>
    </location>
</feature>
<dbReference type="EMBL" id="JBIAFJ010000012">
    <property type="protein sequence ID" value="MFE9171067.1"/>
    <property type="molecule type" value="Genomic_DNA"/>
</dbReference>
<accession>A0ABW6KT39</accession>
<evidence type="ECO:0000313" key="3">
    <source>
        <dbReference type="Proteomes" id="UP001601197"/>
    </source>
</evidence>
<feature type="compositionally biased region" description="Low complexity" evidence="1">
    <location>
        <begin position="23"/>
        <end position="42"/>
    </location>
</feature>
<gene>
    <name evidence="2" type="ORF">ACFYNZ_16325</name>
</gene>
<feature type="compositionally biased region" description="Polar residues" evidence="1">
    <location>
        <begin position="78"/>
        <end position="87"/>
    </location>
</feature>